<dbReference type="EMBL" id="CP000930">
    <property type="protein sequence ID" value="ABZ84125.1"/>
    <property type="molecule type" value="Genomic_DNA"/>
</dbReference>
<dbReference type="RefSeq" id="WP_012282639.1">
    <property type="nucleotide sequence ID" value="NC_010337.2"/>
</dbReference>
<dbReference type="AlphaFoldDB" id="B0TD84"/>
<keyword evidence="2" id="KW-1185">Reference proteome</keyword>
<organism evidence="1 2">
    <name type="scientific">Heliobacterium modesticaldum (strain ATCC 51547 / Ice1)</name>
    <dbReference type="NCBI Taxonomy" id="498761"/>
    <lineage>
        <taxon>Bacteria</taxon>
        <taxon>Bacillati</taxon>
        <taxon>Bacillota</taxon>
        <taxon>Clostridia</taxon>
        <taxon>Eubacteriales</taxon>
        <taxon>Heliobacteriaceae</taxon>
        <taxon>Heliomicrobium</taxon>
    </lineage>
</organism>
<dbReference type="Proteomes" id="UP000008550">
    <property type="component" value="Chromosome"/>
</dbReference>
<evidence type="ECO:0000313" key="2">
    <source>
        <dbReference type="Proteomes" id="UP000008550"/>
    </source>
</evidence>
<dbReference type="KEGG" id="hmo:HM1_1553"/>
<protein>
    <submittedName>
        <fullName evidence="1">Uncharacterized protein</fullName>
    </submittedName>
</protein>
<evidence type="ECO:0000313" key="1">
    <source>
        <dbReference type="EMBL" id="ABZ84125.1"/>
    </source>
</evidence>
<reference evidence="1 2" key="1">
    <citation type="journal article" date="2008" name="J. Bacteriol.">
        <title>The genome of Heliobacterium modesticaldum, a phototrophic representative of the Firmicutes containing the simplest photosynthetic apparatus.</title>
        <authorList>
            <person name="Sattley W.M."/>
            <person name="Madigan M.T."/>
            <person name="Swingley W.D."/>
            <person name="Cheung P.C."/>
            <person name="Clocksin K.M."/>
            <person name="Conrad A.L."/>
            <person name="Dejesa L.C."/>
            <person name="Honchak B.M."/>
            <person name="Jung D.O."/>
            <person name="Karbach L.E."/>
            <person name="Kurdoglu A."/>
            <person name="Lahiri S."/>
            <person name="Mastrian S.D."/>
            <person name="Page L.E."/>
            <person name="Taylor H.L."/>
            <person name="Wang Z.T."/>
            <person name="Raymond J."/>
            <person name="Chen M."/>
            <person name="Blankenship R.E."/>
            <person name="Touchman J.W."/>
        </authorList>
    </citation>
    <scope>NUCLEOTIDE SEQUENCE [LARGE SCALE GENOMIC DNA]</scope>
    <source>
        <strain evidence="2">ATCC 51547 / Ice1</strain>
    </source>
</reference>
<proteinExistence type="predicted"/>
<dbReference type="HOGENOM" id="CLU_3290626_0_0_9"/>
<gene>
    <name evidence="1" type="ORF">HM1_1553</name>
</gene>
<sequence>MFEWFFTDDVAQHKMEQMLRAKSLETSQISELKKPWKFGS</sequence>
<name>B0TD84_HELMI</name>
<accession>B0TD84</accession>